<feature type="compositionally biased region" description="Basic residues" evidence="2">
    <location>
        <begin position="582"/>
        <end position="595"/>
    </location>
</feature>
<feature type="region of interest" description="Disordered" evidence="2">
    <location>
        <begin position="319"/>
        <end position="342"/>
    </location>
</feature>
<dbReference type="InterPro" id="IPR018034">
    <property type="entry name" value="Kri1"/>
</dbReference>
<dbReference type="PANTHER" id="PTHR14490">
    <property type="entry name" value="ZINC FINGER, ZZ TYPE"/>
    <property type="match status" value="1"/>
</dbReference>
<feature type="compositionally biased region" description="Basic and acidic residues" evidence="2">
    <location>
        <begin position="200"/>
        <end position="217"/>
    </location>
</feature>
<organism evidence="4 5">
    <name type="scientific">Rhizopus microsporus ATCC 52813</name>
    <dbReference type="NCBI Taxonomy" id="1340429"/>
    <lineage>
        <taxon>Eukaryota</taxon>
        <taxon>Fungi</taxon>
        <taxon>Fungi incertae sedis</taxon>
        <taxon>Mucoromycota</taxon>
        <taxon>Mucoromycotina</taxon>
        <taxon>Mucoromycetes</taxon>
        <taxon>Mucorales</taxon>
        <taxon>Mucorineae</taxon>
        <taxon>Rhizopodaceae</taxon>
        <taxon>Rhizopus</taxon>
    </lineage>
</organism>
<feature type="region of interest" description="Disordered" evidence="2">
    <location>
        <begin position="1"/>
        <end position="103"/>
    </location>
</feature>
<dbReference type="STRING" id="1340429.A0A2G4T861"/>
<sequence length="595" mass="69754">MKKDRRDSVSSTSSSYSTDSSDSSASSSDNTEEFQIQIREREDPNQDYQRPELLKQAIAEIEAEVAAKAEKEQADSSSSSEYESDSDEEEDDDAKQLTPAVDSQIFRTIAAIRAKDPRVYDKTDFFKDIKPETKETKKGEKPMTLKDYEREMLLSHGGHVEDEDRENYGQEELTHNQEQEELRNAFKSVAENEEDEDDDFLIKKEKTKEEKEQEESEYKKFLLEQMKNDDTTKEAFKEWTNYKNNPNISEEDAFLMDYVLNRGWVEKENPHVEINEEEVEKDEAELDDIDRFESKYNFRFEEEGASTIQSYARDIDGTVRRKESKRAKRRAREKAKKEALKQQKIEDLKQQKNKKMKEIKDKLKEIYEISGSKALGLENIDLDADFDPEKFDEQMNNVFNEDYYAEGENVNEKPTWNDDIDTGLPDDDNDNFIMDADYLPGGEKYTGNDKKRKLESEDNEDSESKKAKREQIEKLMDEYYSLNYEDVIGGDVYTRFKYTKTEPEDYGLTPEEILLADDTELNKYVGIKQLAPYRPEYKKQVEKKYFKKNKTMKKRDIEKHIAQVVETLPPPPPTALKSESSKKKKTQKQKKKQTY</sequence>
<name>A0A2G4T861_RHIZD</name>
<feature type="compositionally biased region" description="Acidic residues" evidence="2">
    <location>
        <begin position="418"/>
        <end position="430"/>
    </location>
</feature>
<dbReference type="RefSeq" id="XP_023470889.1">
    <property type="nucleotide sequence ID" value="XM_023613537.1"/>
</dbReference>
<protein>
    <submittedName>
        <fullName evidence="4">Krr1-domain-containing protein</fullName>
    </submittedName>
</protein>
<feature type="compositionally biased region" description="Basic and acidic residues" evidence="2">
    <location>
        <begin position="38"/>
        <end position="53"/>
    </location>
</feature>
<dbReference type="EMBL" id="KZ303842">
    <property type="protein sequence ID" value="PHZ17181.1"/>
    <property type="molecule type" value="Genomic_DNA"/>
</dbReference>
<feature type="region of interest" description="Disordered" evidence="2">
    <location>
        <begin position="409"/>
        <end position="469"/>
    </location>
</feature>
<dbReference type="GO" id="GO:0030686">
    <property type="term" value="C:90S preribosome"/>
    <property type="evidence" value="ECO:0007669"/>
    <property type="project" value="TreeGrafter"/>
</dbReference>
<dbReference type="GO" id="GO:0005730">
    <property type="term" value="C:nucleolus"/>
    <property type="evidence" value="ECO:0007669"/>
    <property type="project" value="TreeGrafter"/>
</dbReference>
<proteinExistence type="inferred from homology"/>
<gene>
    <name evidence="4" type="ORF">RHIMIDRAFT_288130</name>
</gene>
<feature type="domain" description="Kri1-like C-terminal" evidence="3">
    <location>
        <begin position="471"/>
        <end position="555"/>
    </location>
</feature>
<feature type="compositionally biased region" description="Low complexity" evidence="2">
    <location>
        <begin position="9"/>
        <end position="29"/>
    </location>
</feature>
<dbReference type="Pfam" id="PF12936">
    <property type="entry name" value="Kri1_C"/>
    <property type="match status" value="1"/>
</dbReference>
<evidence type="ECO:0000256" key="2">
    <source>
        <dbReference type="SAM" id="MobiDB-lite"/>
    </source>
</evidence>
<dbReference type="GO" id="GO:0000447">
    <property type="term" value="P:endonucleolytic cleavage in ITS1 to separate SSU-rRNA from 5.8S rRNA and LSU-rRNA from tricistronic rRNA transcript (SSU-rRNA, 5.8S rRNA, LSU-rRNA)"/>
    <property type="evidence" value="ECO:0007669"/>
    <property type="project" value="TreeGrafter"/>
</dbReference>
<dbReference type="InterPro" id="IPR024626">
    <property type="entry name" value="Kri1-like_C"/>
</dbReference>
<comment type="similarity">
    <text evidence="1">Belongs to the KRI1 family.</text>
</comment>
<accession>A0A2G4T861</accession>
<dbReference type="GeneID" id="35444526"/>
<dbReference type="Pfam" id="PF05178">
    <property type="entry name" value="Kri1"/>
    <property type="match status" value="1"/>
</dbReference>
<evidence type="ECO:0000259" key="3">
    <source>
        <dbReference type="Pfam" id="PF12936"/>
    </source>
</evidence>
<keyword evidence="5" id="KW-1185">Reference proteome</keyword>
<feature type="compositionally biased region" description="Acidic residues" evidence="2">
    <location>
        <begin position="82"/>
        <end position="93"/>
    </location>
</feature>
<evidence type="ECO:0000313" key="4">
    <source>
        <dbReference type="EMBL" id="PHZ17181.1"/>
    </source>
</evidence>
<evidence type="ECO:0000313" key="5">
    <source>
        <dbReference type="Proteomes" id="UP000242254"/>
    </source>
</evidence>
<dbReference type="PANTHER" id="PTHR14490:SF5">
    <property type="entry name" value="PROTEIN KRI1 HOMOLOG"/>
    <property type="match status" value="1"/>
</dbReference>
<feature type="region of interest" description="Disordered" evidence="2">
    <location>
        <begin position="188"/>
        <end position="217"/>
    </location>
</feature>
<evidence type="ECO:0000256" key="1">
    <source>
        <dbReference type="ARBA" id="ARBA00007473"/>
    </source>
</evidence>
<dbReference type="AlphaFoldDB" id="A0A2G4T861"/>
<feature type="compositionally biased region" description="Basic and acidic residues" evidence="2">
    <location>
        <begin position="65"/>
        <end position="74"/>
    </location>
</feature>
<feature type="compositionally biased region" description="Basic residues" evidence="2">
    <location>
        <begin position="322"/>
        <end position="334"/>
    </location>
</feature>
<dbReference type="Proteomes" id="UP000242254">
    <property type="component" value="Unassembled WGS sequence"/>
</dbReference>
<feature type="region of interest" description="Disordered" evidence="2">
    <location>
        <begin position="563"/>
        <end position="595"/>
    </location>
</feature>
<feature type="compositionally biased region" description="Low complexity" evidence="2">
    <location>
        <begin position="55"/>
        <end position="64"/>
    </location>
</feature>
<feature type="compositionally biased region" description="Basic and acidic residues" evidence="2">
    <location>
        <begin position="446"/>
        <end position="469"/>
    </location>
</feature>
<reference evidence="4 5" key="1">
    <citation type="journal article" date="2016" name="Proc. Natl. Acad. Sci. U.S.A.">
        <title>Lipid metabolic changes in an early divergent fungus govern the establishment of a mutualistic symbiosis with endobacteria.</title>
        <authorList>
            <person name="Lastovetsky O.A."/>
            <person name="Gaspar M.L."/>
            <person name="Mondo S.J."/>
            <person name="LaButti K.M."/>
            <person name="Sandor L."/>
            <person name="Grigoriev I.V."/>
            <person name="Henry S.A."/>
            <person name="Pawlowska T.E."/>
        </authorList>
    </citation>
    <scope>NUCLEOTIDE SEQUENCE [LARGE SCALE GENOMIC DNA]</scope>
    <source>
        <strain evidence="4 5">ATCC 52813</strain>
    </source>
</reference>